<keyword evidence="6" id="KW-0645">Protease</keyword>
<evidence type="ECO:0000256" key="3">
    <source>
        <dbReference type="ARBA" id="ARBA00022729"/>
    </source>
</evidence>
<feature type="compositionally biased region" description="Basic and acidic residues" evidence="4">
    <location>
        <begin position="1925"/>
        <end position="1949"/>
    </location>
</feature>
<protein>
    <submittedName>
        <fullName evidence="6">Carboxypeptidase regulatory-like domain-containing protein</fullName>
    </submittedName>
</protein>
<comment type="similarity">
    <text evidence="1">Belongs to the serine-aspartate repeat-containing protein (SDr) family.</text>
</comment>
<dbReference type="Gene3D" id="2.60.40.1120">
    <property type="entry name" value="Carboxypeptidase-like, regulatory domain"/>
    <property type="match status" value="1"/>
</dbReference>
<keyword evidence="2" id="KW-0964">Secreted</keyword>
<dbReference type="PANTHER" id="PTHR36108:SF13">
    <property type="entry name" value="COLOSSIN-B-RELATED"/>
    <property type="match status" value="1"/>
</dbReference>
<proteinExistence type="inferred from homology"/>
<feature type="transmembrane region" description="Helical" evidence="5">
    <location>
        <begin position="45"/>
        <end position="67"/>
    </location>
</feature>
<keyword evidence="6" id="KW-0378">Hydrolase</keyword>
<dbReference type="Proteomes" id="UP000809243">
    <property type="component" value="Unassembled WGS sequence"/>
</dbReference>
<evidence type="ECO:0000313" key="7">
    <source>
        <dbReference type="Proteomes" id="UP000809243"/>
    </source>
</evidence>
<evidence type="ECO:0000313" key="6">
    <source>
        <dbReference type="EMBL" id="MBN2067193.1"/>
    </source>
</evidence>
<keyword evidence="6" id="KW-0121">Carboxypeptidase</keyword>
<comment type="caution">
    <text evidence="6">The sequence shown here is derived from an EMBL/GenBank/DDBJ whole genome shotgun (WGS) entry which is preliminary data.</text>
</comment>
<keyword evidence="5" id="KW-1133">Transmembrane helix</keyword>
<reference evidence="6" key="1">
    <citation type="submission" date="2021-01" db="EMBL/GenBank/DDBJ databases">
        <title>Active Sulfur Cycling in an Early Earth Analoge.</title>
        <authorList>
            <person name="Hahn C.R."/>
            <person name="Youssef N.H."/>
            <person name="Elshahed M."/>
        </authorList>
    </citation>
    <scope>NUCLEOTIDE SEQUENCE</scope>
    <source>
        <strain evidence="6">Zod_Metabat.1151</strain>
    </source>
</reference>
<dbReference type="GO" id="GO:0004180">
    <property type="term" value="F:carboxypeptidase activity"/>
    <property type="evidence" value="ECO:0007669"/>
    <property type="project" value="UniProtKB-KW"/>
</dbReference>
<name>A0A938YN25_9ARCH</name>
<feature type="compositionally biased region" description="Polar residues" evidence="4">
    <location>
        <begin position="1958"/>
        <end position="1975"/>
    </location>
</feature>
<sequence>MFGEKLSGIYTALEEKYYALLDFLDAKGIPVYSYNDFLEEKGLPAFPITVALIVLVLALVFGLVFIGNTINPGITVSFQDQFGQTVSGVQVTVKNQSGQVITGPKTVASGETIHLQAIPIGAELVVSASKQGFDISEKAVTVARDETSLLMQMQRQIRQIQAELQLVDSITGDAVKEALVGIEWQDITMSAITNSEGKASFTGIPEGIDVTVSVSADGYERVTLAKSFKEGELAEIELEPDSISLAGETALIVSIEDEFGEAVEGAKAIAMDRTTDTLLEERVLEGSEAVFSITKGTSVRLIVQKDGFLRYDSLERAESRTLRLDEEQWIVNLEVGGNQLEVTVYSADVPLSDAAVQLFDSNGNFLEATETAFAGMALFENLAPEKYYVTGYRAGYLPARELVNIAETESVDIRLTATDQTNSSYLGISVFDSYNAAANNADLYFSEKVEGKELPLGIPSLKTDISGYASIKAAISSTVVVEAKKDLQEGKAEKLIEANKENQLIIVMEKPVNIVELQIFDSEGNPVTGTAEIESASGALLFDGNISNGSIYFDSRGNKEVNLWVETSEGKTFSQQVNVEGQDTVRVTLGEEVDALAPEINFLGAYNDDWVEVEGITPGKYYWLKFEVNWPEGLEKGGIHVRLGSDDTAFVDSQQAGIAGFDAVTGKYFYGKSYQPFPLPGNEAADMLNKGSTGQLNKLLELYFESPENTTVVSVKVQARNSITEESIELHYRAWSQIAQQYYRHPADPELGNERYVSSKTGLYSETHDEEISVFSSEAVCEEGLCANYLFVMPNGLFVEKAEFRAVTEELYALQIELSADAERTATLKIDTDKANPLIYFTGYEVDDFLGEPILDEQLPAQTDLSGQGFLELGETTLAQQESENPLEFIESGQQTGITISSLSVGTEARKVRAYFKPFEEGTASIKVQAVSGAIVLNEEASFQIERNKTMLVRVKPEEIGIGEDFTISVMDSEDGQDIENATIRLKDSSGKIALTVVGNGASRRGLNGEYLFKNSLEPGLYTAEASAPGYKTGELEITIAKDGILTVESPIEINIGKGEKYKSAAAAITNTGEQEITGLAYELEKDSGFPEEFSVKVEMPSTIAGKGSGSANITVSVSTTDESQESLHGEADLVIKGMAAGSFPTKTTARLVANYNKQLDSDCLEFDTEEVVIRLIGTAGSSATQEIEVENNCEASLLLNAKVKPQEQDPNLSVAVEPLRIEKESTEKLKITASNTIDRLYAMQERRYFSIELESDQLNKTIKLSVELWNPSSNLSYPPTLTMWLARAAAEERAYGQVPIQLMNTGFAPITAFRAAIEDTAYRRYGISAQIKPTAISSINLMPGQALSPTRHVYAETSKSEALTEPAQGYVYFGGVINGRYYPDLGRTEVGVNYTGTQCLKAEAIESMVFSSQKATAIIERQVKLKNECGEPLRVTGTTKPGAVGSNAFMLFPANIVLQPSQESTFSLRMVGSQEMDRAAKIKALALLVNQNKIIESDELSVTVKLGRLVAAAEGKATEEVSIKVCDSEDTKRVSFPLLSSNCSDGYCDAKQLAQYIVRKADDMVTLAKDKAAKAKYQASEFGGCAARERRHCSFDEMNVKREILPVFLQLDFMDYETLIKELREFSKTELKGYDVKQNAIDLEDISGAGFTFGNIYLEKPFKGCGKYYVEINGAMQVSNGEIISEEGRNFALTITIEQDRADTGQCWNYVQNVINFLPVDEGYGLSGSAWPGYVQGSSQELGELPKLLAQELFGKTDGRTSTKSENSNALAILKGDTKSGLLLIELEKEGNPDSEKTVKAYAPTQFEPSNKEMAEGIADAMGAFIIHKFGEEDCISEDGQYIVMKSGQNFRKLYPTFQVKGDESIRINNQVNCAEFSVESDAKESVQVSTSFLAKQERAGIESVAIYKKADYEKKGIDAEPLLKEENRTAGQKGEKSKKVSLKELKPEPAQPGSAEPSQPASTEEAGSTEGSTQNKLYGEEFVMCVKGSNEFALAPASVKSIELTAYGSIYDGRKTEKAHAIAIEVCGIHPLELVKKITEREKAMEKGKEEIYYAMPGWQGSPDTLSFPKLERLYALQREIEEMGPAAVGEPVSGLSSYEKEARPDRIASLGLYMGACAPIAFFSPWGSVAFDCVLPAMPAILDLTETTKAAKEFAINAVKTALGPVGKAIGIVLNGVSKVFGGQDIVDLDAGETPGEYISEDEANSQFGTLLKGAATFSGTKAVIEGLSATSKTLTLSSARTLVNSGLWDEYAKQFITKKMAGLPKTVADDLQKKLVEKAKDAAAENLFVKGPPGVRPSSWHLTTLQPSLKGKPLKDVANAVIDKAFADMQDEFNKQLGEGIATGTIAKGSLLDNAIRNRTNTIFDARKIGDEAFASMQMDSLGTLSGKEVQESVSRKIISSFDSLDRDMMDSIWDEFGGRSNFEDAIKKSVTKTGYTKPAAQKAMMDIYNDAITKLSGTTGIPKNALRKFSINDLVDKMAEAEKARFLGQMQSSVEDLVRNSMADFAADAANNKAVYKALQKRVNAEVVTKLQGKFGSDASKIMKEYVESPKFSKKLANFGKGLAKGVLSGLVANAAGMALYLAYWEGIGPDAVQEQARFTTSMMTDVVDEQGNVIAQKPVVKELELVKNQPHKVTISKDSLGRTSVNIMALGEGRYGEMAKAFESSKESNWNTDCKNYGKEDAGFLGKLKPYPNDKVSQEQAILYNENQMVIRYFADYYRAEKEGIAIDEEMLMAVLLYEPENIKGCGIEKEWWKQKNSEKEVNAIIGCAAQRLRNSLEKGENYLTSFTSTKSPSTYLSKIREIRSAWMQFREEE</sequence>
<evidence type="ECO:0000256" key="4">
    <source>
        <dbReference type="SAM" id="MobiDB-lite"/>
    </source>
</evidence>
<dbReference type="PANTHER" id="PTHR36108">
    <property type="entry name" value="COLOSSIN-B-RELATED"/>
    <property type="match status" value="1"/>
</dbReference>
<dbReference type="SUPFAM" id="SSF49464">
    <property type="entry name" value="Carboxypeptidase regulatory domain-like"/>
    <property type="match status" value="2"/>
</dbReference>
<organism evidence="6 7">
    <name type="scientific">Candidatus Iainarchaeum sp</name>
    <dbReference type="NCBI Taxonomy" id="3101447"/>
    <lineage>
        <taxon>Archaea</taxon>
        <taxon>Candidatus Iainarchaeota</taxon>
        <taxon>Candidatus Iainarchaeia</taxon>
        <taxon>Candidatus Iainarchaeales</taxon>
        <taxon>Candidatus Iainarchaeaceae</taxon>
        <taxon>Candidatus Iainarchaeum</taxon>
    </lineage>
</organism>
<keyword evidence="5" id="KW-0472">Membrane</keyword>
<keyword evidence="5" id="KW-0812">Transmembrane</keyword>
<evidence type="ECO:0000256" key="1">
    <source>
        <dbReference type="ARBA" id="ARBA00007257"/>
    </source>
</evidence>
<dbReference type="Gene3D" id="2.60.40.10">
    <property type="entry name" value="Immunoglobulins"/>
    <property type="match status" value="1"/>
</dbReference>
<dbReference type="SUPFAM" id="SSF49478">
    <property type="entry name" value="Cna protein B-type domain"/>
    <property type="match status" value="1"/>
</dbReference>
<evidence type="ECO:0000256" key="2">
    <source>
        <dbReference type="ARBA" id="ARBA00022525"/>
    </source>
</evidence>
<evidence type="ECO:0000256" key="5">
    <source>
        <dbReference type="SAM" id="Phobius"/>
    </source>
</evidence>
<keyword evidence="3" id="KW-0732">Signal</keyword>
<dbReference type="EMBL" id="JAFGDB010000030">
    <property type="protein sequence ID" value="MBN2067193.1"/>
    <property type="molecule type" value="Genomic_DNA"/>
</dbReference>
<accession>A0A938YN25</accession>
<dbReference type="InterPro" id="IPR013783">
    <property type="entry name" value="Ig-like_fold"/>
</dbReference>
<feature type="region of interest" description="Disordered" evidence="4">
    <location>
        <begin position="1925"/>
        <end position="1975"/>
    </location>
</feature>
<dbReference type="InterPro" id="IPR008969">
    <property type="entry name" value="CarboxyPept-like_regulatory"/>
</dbReference>
<gene>
    <name evidence="6" type="ORF">JW744_01870</name>
</gene>